<sequence>MFHYVALSLLLFSLILGVTIFVQSLHKDTDLLIGLWMLLVSVVMIVIAFKARIYPLKVQDRVIRLEERLRLAMLLPEHLRHRIHDLTEDQLIGLRFASDEEVPELVHEALEKKLNRLQIKERIQNWRADHWRV</sequence>
<protein>
    <submittedName>
        <fullName evidence="2">Uncharacterized protein</fullName>
    </submittedName>
</protein>
<keyword evidence="1" id="KW-1133">Transmembrane helix</keyword>
<accession>E6Q020</accession>
<dbReference type="Pfam" id="PF20136">
    <property type="entry name" value="DUF6526"/>
    <property type="match status" value="1"/>
</dbReference>
<reference evidence="2" key="1">
    <citation type="submission" date="2009-10" db="EMBL/GenBank/DDBJ databases">
        <title>Diversity of trophic interactions inside an arsenic-rich microbial ecosystem.</title>
        <authorList>
            <person name="Bertin P.N."/>
            <person name="Heinrich-Salmeron A."/>
            <person name="Pelletier E."/>
            <person name="Goulhen-Chollet F."/>
            <person name="Arsene-Ploetze F."/>
            <person name="Gallien S."/>
            <person name="Calteau A."/>
            <person name="Vallenet D."/>
            <person name="Casiot C."/>
            <person name="Chane-Woon-Ming B."/>
            <person name="Giloteaux L."/>
            <person name="Barakat M."/>
            <person name="Bonnefoy V."/>
            <person name="Bruneel O."/>
            <person name="Chandler M."/>
            <person name="Cleiss J."/>
            <person name="Duran R."/>
            <person name="Elbaz-Poulichet F."/>
            <person name="Fonknechten N."/>
            <person name="Lauga B."/>
            <person name="Mornico D."/>
            <person name="Ortet P."/>
            <person name="Schaeffer C."/>
            <person name="Siguier P."/>
            <person name="Alexander Thil Smith A."/>
            <person name="Van Dorsselaer A."/>
            <person name="Weissenbach J."/>
            <person name="Medigue C."/>
            <person name="Le Paslier D."/>
        </authorList>
    </citation>
    <scope>NUCLEOTIDE SEQUENCE</scope>
</reference>
<gene>
    <name evidence="2" type="ORF">CARN3_0072</name>
</gene>
<dbReference type="EMBL" id="CABN01000149">
    <property type="protein sequence ID" value="CBI00529.1"/>
    <property type="molecule type" value="Genomic_DNA"/>
</dbReference>
<keyword evidence="1" id="KW-0472">Membrane</keyword>
<keyword evidence="1" id="KW-0812">Transmembrane</keyword>
<evidence type="ECO:0000313" key="2">
    <source>
        <dbReference type="EMBL" id="CBI00529.1"/>
    </source>
</evidence>
<dbReference type="InterPro" id="IPR045385">
    <property type="entry name" value="DUF6526"/>
</dbReference>
<proteinExistence type="predicted"/>
<dbReference type="AlphaFoldDB" id="E6Q020"/>
<comment type="caution">
    <text evidence="2">The sequence shown here is derived from an EMBL/GenBank/DDBJ whole genome shotgun (WGS) entry which is preliminary data.</text>
</comment>
<evidence type="ECO:0000256" key="1">
    <source>
        <dbReference type="SAM" id="Phobius"/>
    </source>
</evidence>
<organism evidence="2">
    <name type="scientific">mine drainage metagenome</name>
    <dbReference type="NCBI Taxonomy" id="410659"/>
    <lineage>
        <taxon>unclassified sequences</taxon>
        <taxon>metagenomes</taxon>
        <taxon>ecological metagenomes</taxon>
    </lineage>
</organism>
<name>E6Q020_9ZZZZ</name>
<feature type="transmembrane region" description="Helical" evidence="1">
    <location>
        <begin position="31"/>
        <end position="49"/>
    </location>
</feature>